<dbReference type="Gene3D" id="3.90.79.10">
    <property type="entry name" value="Nucleoside Triphosphate Pyrophosphohydrolase"/>
    <property type="match status" value="1"/>
</dbReference>
<feature type="non-terminal residue" evidence="3">
    <location>
        <position position="212"/>
    </location>
</feature>
<dbReference type="GO" id="GO:0004081">
    <property type="term" value="F:bis(5'-nucleosyl)-tetraphosphatase (asymmetrical) activity"/>
    <property type="evidence" value="ECO:0007669"/>
    <property type="project" value="TreeGrafter"/>
</dbReference>
<dbReference type="EMBL" id="UINC01000621">
    <property type="protein sequence ID" value="SUZ58444.1"/>
    <property type="molecule type" value="Genomic_DNA"/>
</dbReference>
<dbReference type="PROSITE" id="PS51462">
    <property type="entry name" value="NUDIX"/>
    <property type="match status" value="1"/>
</dbReference>
<dbReference type="CDD" id="cd03673">
    <property type="entry name" value="NUDIX_Ap6A_hydrolase"/>
    <property type="match status" value="1"/>
</dbReference>
<proteinExistence type="predicted"/>
<keyword evidence="1" id="KW-0378">Hydrolase</keyword>
<dbReference type="InterPro" id="IPR015797">
    <property type="entry name" value="NUDIX_hydrolase-like_dom_sf"/>
</dbReference>
<accession>A0A381NW90</accession>
<evidence type="ECO:0000313" key="3">
    <source>
        <dbReference type="EMBL" id="SUZ58444.1"/>
    </source>
</evidence>
<dbReference type="PRINTS" id="PR00502">
    <property type="entry name" value="NUDIXFAMILY"/>
</dbReference>
<protein>
    <recommendedName>
        <fullName evidence="2">Nudix hydrolase domain-containing protein</fullName>
    </recommendedName>
</protein>
<evidence type="ECO:0000256" key="1">
    <source>
        <dbReference type="ARBA" id="ARBA00022801"/>
    </source>
</evidence>
<reference evidence="3" key="1">
    <citation type="submission" date="2018-05" db="EMBL/GenBank/DDBJ databases">
        <authorList>
            <person name="Lanie J.A."/>
            <person name="Ng W.-L."/>
            <person name="Kazmierczak K.M."/>
            <person name="Andrzejewski T.M."/>
            <person name="Davidsen T.M."/>
            <person name="Wayne K.J."/>
            <person name="Tettelin H."/>
            <person name="Glass J.I."/>
            <person name="Rusch D."/>
            <person name="Podicherti R."/>
            <person name="Tsui H.-C.T."/>
            <person name="Winkler M.E."/>
        </authorList>
    </citation>
    <scope>NUCLEOTIDE SEQUENCE</scope>
</reference>
<dbReference type="AlphaFoldDB" id="A0A381NW90"/>
<dbReference type="InterPro" id="IPR020476">
    <property type="entry name" value="Nudix_hydrolase"/>
</dbReference>
<dbReference type="SUPFAM" id="SSF55811">
    <property type="entry name" value="Nudix"/>
    <property type="match status" value="1"/>
</dbReference>
<dbReference type="GO" id="GO:0006167">
    <property type="term" value="P:AMP biosynthetic process"/>
    <property type="evidence" value="ECO:0007669"/>
    <property type="project" value="TreeGrafter"/>
</dbReference>
<dbReference type="InterPro" id="IPR051325">
    <property type="entry name" value="Nudix_hydrolase_domain"/>
</dbReference>
<name>A0A381NW90_9ZZZZ</name>
<dbReference type="PANTHER" id="PTHR21340">
    <property type="entry name" value="DIADENOSINE 5,5-P1,P4-TETRAPHOSPHATE PYROPHOSPHOHYDROLASE MUTT"/>
    <property type="match status" value="1"/>
</dbReference>
<gene>
    <name evidence="3" type="ORF">METZ01_LOCUS11298</name>
</gene>
<evidence type="ECO:0000259" key="2">
    <source>
        <dbReference type="PROSITE" id="PS51462"/>
    </source>
</evidence>
<feature type="domain" description="Nudix hydrolase" evidence="2">
    <location>
        <begin position="92"/>
        <end position="212"/>
    </location>
</feature>
<dbReference type="PANTHER" id="PTHR21340:SF0">
    <property type="entry name" value="BIS(5'-NUCLEOSYL)-TETRAPHOSPHATASE [ASYMMETRICAL]"/>
    <property type="match status" value="1"/>
</dbReference>
<dbReference type="Pfam" id="PF00293">
    <property type="entry name" value="NUDIX"/>
    <property type="match status" value="1"/>
</dbReference>
<organism evidence="3">
    <name type="scientific">marine metagenome</name>
    <dbReference type="NCBI Taxonomy" id="408172"/>
    <lineage>
        <taxon>unclassified sequences</taxon>
        <taxon>metagenomes</taxon>
        <taxon>ecological metagenomes</taxon>
    </lineage>
</organism>
<dbReference type="GO" id="GO:0006754">
    <property type="term" value="P:ATP biosynthetic process"/>
    <property type="evidence" value="ECO:0007669"/>
    <property type="project" value="TreeGrafter"/>
</dbReference>
<sequence>MKTIFINDIPIYFKKLDNTSLIKENYDTFIDGSSGIIPLKLFSRVLIYDANFQTITDLLKKMTKKKFVKIYSITITLKDYKRVIKNIKKMFNIIKAGGGVVSNNKNQILFIYRLKRWDLPKGKLDKGETIRECAEREVEEETKVKVRSGRKITSTWHTYTRNKKFILKKTTWYKMKSLDSSKMKPQKKENIEKVEWMRKSVIKEILLNSYKT</sequence>
<dbReference type="InterPro" id="IPR000086">
    <property type="entry name" value="NUDIX_hydrolase_dom"/>
</dbReference>